<evidence type="ECO:0000313" key="2">
    <source>
        <dbReference type="Proteomes" id="UP000078492"/>
    </source>
</evidence>
<keyword evidence="2" id="KW-1185">Reference proteome</keyword>
<protein>
    <recommendedName>
        <fullName evidence="3">DDE Tnp4 domain-containing protein</fullName>
    </recommendedName>
</protein>
<gene>
    <name evidence="1" type="ORF">ALC57_10403</name>
</gene>
<dbReference type="Proteomes" id="UP000078492">
    <property type="component" value="Unassembled WGS sequence"/>
</dbReference>
<sequence length="108" mass="12854">MASIAYSFRIGINTVSKIISETREELWNTLHNLVFPEINEKNWINIANNFVMKWNFAHCVGAIDGKQVQIQKQHLNRRKKVFNYRLSRARRMIESAFGILATKWRIYR</sequence>
<dbReference type="EMBL" id="KQ980188">
    <property type="protein sequence ID" value="KYN17314.1"/>
    <property type="molecule type" value="Genomic_DNA"/>
</dbReference>
<evidence type="ECO:0008006" key="3">
    <source>
        <dbReference type="Google" id="ProtNLM"/>
    </source>
</evidence>
<dbReference type="AlphaFoldDB" id="A0A151J476"/>
<accession>A0A151J476</accession>
<proteinExistence type="predicted"/>
<evidence type="ECO:0000313" key="1">
    <source>
        <dbReference type="EMBL" id="KYN17314.1"/>
    </source>
</evidence>
<name>A0A151J476_9HYME</name>
<reference evidence="1 2" key="1">
    <citation type="submission" date="2015-09" db="EMBL/GenBank/DDBJ databases">
        <title>Trachymyrmex cornetzi WGS genome.</title>
        <authorList>
            <person name="Nygaard S."/>
            <person name="Hu H."/>
            <person name="Boomsma J."/>
            <person name="Zhang G."/>
        </authorList>
    </citation>
    <scope>NUCLEOTIDE SEQUENCE [LARGE SCALE GENOMIC DNA]</scope>
    <source>
        <strain evidence="1">Tcor2-1</strain>
        <tissue evidence="1">Whole body</tissue>
    </source>
</reference>
<dbReference type="STRING" id="471704.A0A151J476"/>
<organism evidence="1 2">
    <name type="scientific">Trachymyrmex cornetzi</name>
    <dbReference type="NCBI Taxonomy" id="471704"/>
    <lineage>
        <taxon>Eukaryota</taxon>
        <taxon>Metazoa</taxon>
        <taxon>Ecdysozoa</taxon>
        <taxon>Arthropoda</taxon>
        <taxon>Hexapoda</taxon>
        <taxon>Insecta</taxon>
        <taxon>Pterygota</taxon>
        <taxon>Neoptera</taxon>
        <taxon>Endopterygota</taxon>
        <taxon>Hymenoptera</taxon>
        <taxon>Apocrita</taxon>
        <taxon>Aculeata</taxon>
        <taxon>Formicoidea</taxon>
        <taxon>Formicidae</taxon>
        <taxon>Myrmicinae</taxon>
        <taxon>Trachymyrmex</taxon>
    </lineage>
</organism>